<dbReference type="InterPro" id="IPR002313">
    <property type="entry name" value="Lys-tRNA-ligase_II"/>
</dbReference>
<dbReference type="Pfam" id="PF01336">
    <property type="entry name" value="tRNA_anti-codon"/>
    <property type="match status" value="1"/>
</dbReference>
<comment type="cofactor">
    <cofactor evidence="7">
        <name>Mg(2+)</name>
        <dbReference type="ChEBI" id="CHEBI:18420"/>
    </cofactor>
    <text evidence="7">Binds 3 Mg(2+) ions per subunit.</text>
</comment>
<dbReference type="PROSITE" id="PS50862">
    <property type="entry name" value="AA_TRNA_LIGASE_II"/>
    <property type="match status" value="1"/>
</dbReference>
<name>A0A7L4P6M4_9CREN</name>
<dbReference type="PANTHER" id="PTHR42918:SF15">
    <property type="entry name" value="LYSINE--TRNA LIGASE, CHLOROPLASTIC_MITOCHONDRIAL"/>
    <property type="match status" value="1"/>
</dbReference>
<dbReference type="OMA" id="DFRNEGM"/>
<dbReference type="Gene3D" id="2.40.50.140">
    <property type="entry name" value="Nucleic acid-binding proteins"/>
    <property type="match status" value="1"/>
</dbReference>
<dbReference type="RefSeq" id="WP_011900200.1">
    <property type="nucleotide sequence ID" value="NZ_JAAVJF010000001.1"/>
</dbReference>
<dbReference type="InterPro" id="IPR004365">
    <property type="entry name" value="NA-bd_OB_tRNA"/>
</dbReference>
<keyword evidence="7" id="KW-0963">Cytoplasm</keyword>
<dbReference type="InterPro" id="IPR006195">
    <property type="entry name" value="aa-tRNA-synth_II"/>
</dbReference>
<keyword evidence="1 7" id="KW-0436">Ligase</keyword>
<keyword evidence="5 7" id="KW-0030">Aminoacyl-tRNA synthetase</keyword>
<feature type="binding site" evidence="7">
    <location>
        <position position="401"/>
    </location>
    <ligand>
        <name>Mg(2+)</name>
        <dbReference type="ChEBI" id="CHEBI:18420"/>
        <label>2</label>
    </ligand>
</feature>
<accession>A0A7L4P6M4</accession>
<dbReference type="InterPro" id="IPR012340">
    <property type="entry name" value="NA-bd_OB-fold"/>
</dbReference>
<evidence type="ECO:0000256" key="7">
    <source>
        <dbReference type="HAMAP-Rule" id="MF_00252"/>
    </source>
</evidence>
<evidence type="ECO:0000256" key="6">
    <source>
        <dbReference type="ARBA" id="ARBA00048573"/>
    </source>
</evidence>
<reference evidence="9 10" key="1">
    <citation type="journal article" date="2020" name="Nat. Commun.">
        <title>The structures of two archaeal type IV pili illuminate evolutionary relationships.</title>
        <authorList>
            <person name="Wang F."/>
            <person name="Baquero D.P."/>
            <person name="Su Z."/>
            <person name="Beltran L.C."/>
            <person name="Prangishvili D."/>
            <person name="Krupovic M."/>
            <person name="Egelman E.H."/>
        </authorList>
    </citation>
    <scope>NUCLEOTIDE SEQUENCE [LARGE SCALE GENOMIC DNA]</scope>
    <source>
        <strain evidence="9 10">2GA</strain>
    </source>
</reference>
<keyword evidence="2 7" id="KW-0479">Metal-binding</keyword>
<evidence type="ECO:0000256" key="4">
    <source>
        <dbReference type="ARBA" id="ARBA00022840"/>
    </source>
</evidence>
<comment type="catalytic activity">
    <reaction evidence="6 7">
        <text>tRNA(Lys) + L-lysine + ATP = L-lysyl-tRNA(Lys) + AMP + diphosphate</text>
        <dbReference type="Rhea" id="RHEA:20792"/>
        <dbReference type="Rhea" id="RHEA-COMP:9696"/>
        <dbReference type="Rhea" id="RHEA-COMP:9697"/>
        <dbReference type="ChEBI" id="CHEBI:30616"/>
        <dbReference type="ChEBI" id="CHEBI:32551"/>
        <dbReference type="ChEBI" id="CHEBI:33019"/>
        <dbReference type="ChEBI" id="CHEBI:78442"/>
        <dbReference type="ChEBI" id="CHEBI:78529"/>
        <dbReference type="ChEBI" id="CHEBI:456215"/>
        <dbReference type="EC" id="6.1.1.6"/>
    </reaction>
</comment>
<evidence type="ECO:0000313" key="10">
    <source>
        <dbReference type="Proteomes" id="UP000554766"/>
    </source>
</evidence>
<evidence type="ECO:0000256" key="2">
    <source>
        <dbReference type="ARBA" id="ARBA00022723"/>
    </source>
</evidence>
<feature type="binding site" evidence="7">
    <location>
        <position position="394"/>
    </location>
    <ligand>
        <name>Mg(2+)</name>
        <dbReference type="ChEBI" id="CHEBI:18420"/>
        <label>1</label>
    </ligand>
</feature>
<evidence type="ECO:0000313" key="9">
    <source>
        <dbReference type="EMBL" id="NYR14765.1"/>
    </source>
</evidence>
<organism evidence="9 10">
    <name type="scientific">Pyrobaculum arsenaticum</name>
    <dbReference type="NCBI Taxonomy" id="121277"/>
    <lineage>
        <taxon>Archaea</taxon>
        <taxon>Thermoproteota</taxon>
        <taxon>Thermoprotei</taxon>
        <taxon>Thermoproteales</taxon>
        <taxon>Thermoproteaceae</taxon>
        <taxon>Pyrobaculum</taxon>
    </lineage>
</organism>
<dbReference type="Gene3D" id="3.30.930.10">
    <property type="entry name" value="Bira Bifunctional Protein, Domain 2"/>
    <property type="match status" value="1"/>
</dbReference>
<dbReference type="SUPFAM" id="SSF50249">
    <property type="entry name" value="Nucleic acid-binding proteins"/>
    <property type="match status" value="1"/>
</dbReference>
<comment type="subcellular location">
    <subcellularLocation>
        <location evidence="7">Cytoplasm</location>
    </subcellularLocation>
</comment>
<comment type="similarity">
    <text evidence="7">Belongs to the class-II aminoacyl-tRNA synthetase family.</text>
</comment>
<dbReference type="EMBL" id="JAAVJF010000001">
    <property type="protein sequence ID" value="NYR14765.1"/>
    <property type="molecule type" value="Genomic_DNA"/>
</dbReference>
<gene>
    <name evidence="7" type="primary">lysS</name>
    <name evidence="9" type="ORF">HC235_02055</name>
</gene>
<dbReference type="GO" id="GO:0004824">
    <property type="term" value="F:lysine-tRNA ligase activity"/>
    <property type="evidence" value="ECO:0007669"/>
    <property type="project" value="UniProtKB-UniRule"/>
</dbReference>
<comment type="subunit">
    <text evidence="7">Homodimer.</text>
</comment>
<evidence type="ECO:0000256" key="3">
    <source>
        <dbReference type="ARBA" id="ARBA00022741"/>
    </source>
</evidence>
<dbReference type="GeneID" id="5055266"/>
<dbReference type="GO" id="GO:0006430">
    <property type="term" value="P:lysyl-tRNA aminoacylation"/>
    <property type="evidence" value="ECO:0007669"/>
    <property type="project" value="UniProtKB-UniRule"/>
</dbReference>
<dbReference type="GO" id="GO:0000049">
    <property type="term" value="F:tRNA binding"/>
    <property type="evidence" value="ECO:0007669"/>
    <property type="project" value="TreeGrafter"/>
</dbReference>
<dbReference type="InterPro" id="IPR045864">
    <property type="entry name" value="aa-tRNA-synth_II/BPL/LPL"/>
</dbReference>
<sequence>MERQSVEKVGEWRHLLASLRGAGVEPYPHSFTVEHSIKALNELRRQALLDPWLGATIRTAGRVTDVRRHPNVVFIDLYEDGARFQVMADPKLPVLEHVWRGDFIGVEGPLVKTQRGDYAVKASSIVLLAKAVQPLPEWGKVDRSSPFYMRYRSVAMVLDLQLRWRVAARARLIQAFREAMWRRGFLEIPTPVLQPIYGGAAARPFTTKIWAIDEEWYLRISPELYLKRYIIAGFPKVFEIGPQFRNEDIDALHNPEFWSLEAYQAYADYKDIMRLTEEVVYEAVRAVLGTGVVKYREWSINFSPPWRRVTLHDALREFAGVDPDRLTDDDIKERLRELQVPLRVYNRGVALVKLFEKLVEKKLVQPTFVLDYPEESTPLCKPHREKAGLVERFEAFVGGLEIANAYTELNDPVKQYEFFAREEELFPKDEAHPLDWDFVEELSFGMPPTGGVGIGVDRLAMIITNAESIKDVIPYPIVSRRSLAEG</sequence>
<proteinExistence type="inferred from homology"/>
<dbReference type="InterPro" id="IPR018149">
    <property type="entry name" value="Lys-tRNA-synth_II_C"/>
</dbReference>
<dbReference type="NCBIfam" id="NF001756">
    <property type="entry name" value="PRK00484.1"/>
    <property type="match status" value="1"/>
</dbReference>
<dbReference type="PANTHER" id="PTHR42918">
    <property type="entry name" value="LYSYL-TRNA SYNTHETASE"/>
    <property type="match status" value="1"/>
</dbReference>
<evidence type="ECO:0000256" key="5">
    <source>
        <dbReference type="ARBA" id="ARBA00023146"/>
    </source>
</evidence>
<comment type="caution">
    <text evidence="9">The sequence shown here is derived from an EMBL/GenBank/DDBJ whole genome shotgun (WGS) entry which is preliminary data.</text>
</comment>
<evidence type="ECO:0000256" key="1">
    <source>
        <dbReference type="ARBA" id="ARBA00022598"/>
    </source>
</evidence>
<dbReference type="SUPFAM" id="SSF55681">
    <property type="entry name" value="Class II aaRS and biotin synthetases"/>
    <property type="match status" value="1"/>
</dbReference>
<dbReference type="GO" id="GO:0000287">
    <property type="term" value="F:magnesium ion binding"/>
    <property type="evidence" value="ECO:0007669"/>
    <property type="project" value="UniProtKB-UniRule"/>
</dbReference>
<dbReference type="GO" id="GO:0005524">
    <property type="term" value="F:ATP binding"/>
    <property type="evidence" value="ECO:0007669"/>
    <property type="project" value="UniProtKB-UniRule"/>
</dbReference>
<dbReference type="HAMAP" id="MF_00252">
    <property type="entry name" value="Lys_tRNA_synth_class2"/>
    <property type="match status" value="1"/>
</dbReference>
<keyword evidence="3 7" id="KW-0547">Nucleotide-binding</keyword>
<keyword evidence="7" id="KW-0648">Protein biosynthesis</keyword>
<dbReference type="Pfam" id="PF00152">
    <property type="entry name" value="tRNA-synt_2"/>
    <property type="match status" value="1"/>
</dbReference>
<dbReference type="AlphaFoldDB" id="A0A7L4P6M4"/>
<dbReference type="EC" id="6.1.1.6" evidence="7"/>
<feature type="domain" description="Aminoacyl-transfer RNA synthetases class-II family profile" evidence="8">
    <location>
        <begin position="169"/>
        <end position="474"/>
    </location>
</feature>
<feature type="binding site" evidence="7">
    <location>
        <position position="401"/>
    </location>
    <ligand>
        <name>Mg(2+)</name>
        <dbReference type="ChEBI" id="CHEBI:18420"/>
        <label>1</label>
    </ligand>
</feature>
<keyword evidence="10" id="KW-1185">Reference proteome</keyword>
<dbReference type="GO" id="GO:0005829">
    <property type="term" value="C:cytosol"/>
    <property type="evidence" value="ECO:0007669"/>
    <property type="project" value="TreeGrafter"/>
</dbReference>
<keyword evidence="4 7" id="KW-0067">ATP-binding</keyword>
<protein>
    <recommendedName>
        <fullName evidence="7">Lysine--tRNA ligase</fullName>
        <ecNumber evidence="7">6.1.1.6</ecNumber>
    </recommendedName>
    <alternativeName>
        <fullName evidence="7">Lysyl-tRNA synthetase</fullName>
        <shortName evidence="7">LysRS</shortName>
    </alternativeName>
</protein>
<dbReference type="PRINTS" id="PR00982">
    <property type="entry name" value="TRNASYNTHLYS"/>
</dbReference>
<keyword evidence="7" id="KW-0460">Magnesium</keyword>
<dbReference type="Proteomes" id="UP000554766">
    <property type="component" value="Unassembled WGS sequence"/>
</dbReference>
<evidence type="ECO:0000259" key="8">
    <source>
        <dbReference type="PROSITE" id="PS50862"/>
    </source>
</evidence>
<dbReference type="InterPro" id="IPR004364">
    <property type="entry name" value="Aa-tRNA-synt_II"/>
</dbReference>